<feature type="region of interest" description="Disordered" evidence="1">
    <location>
        <begin position="295"/>
        <end position="387"/>
    </location>
</feature>
<dbReference type="Proteomes" id="UP000053327">
    <property type="component" value="Unassembled WGS sequence"/>
</dbReference>
<dbReference type="OrthoDB" id="10385922at2759"/>
<accession>A0A0J9SNA8</accession>
<evidence type="ECO:0000313" key="3">
    <source>
        <dbReference type="Proteomes" id="UP000053327"/>
    </source>
</evidence>
<feature type="region of interest" description="Disordered" evidence="1">
    <location>
        <begin position="97"/>
        <end position="197"/>
    </location>
</feature>
<dbReference type="EMBL" id="KQ234880">
    <property type="protein sequence ID" value="KMZ83477.1"/>
    <property type="molecule type" value="Genomic_DNA"/>
</dbReference>
<evidence type="ECO:0008006" key="4">
    <source>
        <dbReference type="Google" id="ProtNLM"/>
    </source>
</evidence>
<gene>
    <name evidence="2" type="ORF">PVBG_05594</name>
</gene>
<protein>
    <recommendedName>
        <fullName evidence="4">Variable surface protein Vir18</fullName>
    </recommendedName>
</protein>
<feature type="compositionally biased region" description="Polar residues" evidence="1">
    <location>
        <begin position="376"/>
        <end position="385"/>
    </location>
</feature>
<sequence length="516" mass="56019">MSWLFGRSNIRSNPYSKYDSAPCMNKYDKIKNDIEQQIDAFDKIRGNNIRTEWDRINKYITNADKGLKECYEKQYVKVKLNDEEKIKNFKKTCNRNRTCDNRATPAKKTTITKAPEQRNCKDRDDCKKETSVTDGVKAQSKLSSGASNPQSSERNVSQEQSQNKADLQKLRQESVASQSQTSIMPSGSSDGTDDKASHKIVYPHSTTSGVVETQEQPLKALVTSGISEKGSLPSDHSSQSISGETSDLTCTSTGKVLDTIGIQTNPNCGKTLDSSNPEIHHSAGKVVEGQTIDAQDVSKGGSDGLPPANMNSGSGLFSGEYSLRTSTNGEGNDTVPSGSVNTDSSEVSNAAPGDVLSIDVGTNSMTSFDRPPYDRTSGSESNSVPSVRGAANGIEIQNGQEHRSEHLCDGTPCSAEQAGELTDGSLDIYGKVINAIQSNPQIIKTSAPMGIALLLGLLFKYTPLWRVLTKKNRKKGEGINEELNSVLQEPSLMDDERSIPFSYGAFEYSSIDQNVY</sequence>
<feature type="compositionally biased region" description="Polar residues" evidence="1">
    <location>
        <begin position="234"/>
        <end position="248"/>
    </location>
</feature>
<dbReference type="AlphaFoldDB" id="A0A0J9SNA8"/>
<feature type="compositionally biased region" description="Polar residues" evidence="1">
    <location>
        <begin position="174"/>
        <end position="190"/>
    </location>
</feature>
<feature type="compositionally biased region" description="Basic and acidic residues" evidence="1">
    <location>
        <begin position="115"/>
        <end position="131"/>
    </location>
</feature>
<reference evidence="2 3" key="1">
    <citation type="submission" date="2011-08" db="EMBL/GenBank/DDBJ databases">
        <title>The Genome Sequence of Plasmodium vivax Brazil I.</title>
        <authorList>
            <consortium name="The Broad Institute Genome Sequencing Platform"/>
            <consortium name="The Broad Institute Genome Sequencing Center for Infectious Disease"/>
            <person name="Neafsey D."/>
            <person name="Carlton J."/>
            <person name="Barnwell J."/>
            <person name="Collins W."/>
            <person name="Escalante A."/>
            <person name="Mullikin J."/>
            <person name="Saul A."/>
            <person name="Guigo R."/>
            <person name="Camara F."/>
            <person name="Young S.K."/>
            <person name="Zeng Q."/>
            <person name="Gargeya S."/>
            <person name="Fitzgerald M."/>
            <person name="Haas B."/>
            <person name="Abouelleil A."/>
            <person name="Alvarado L."/>
            <person name="Arachchi H.M."/>
            <person name="Berlin A."/>
            <person name="Brown A."/>
            <person name="Chapman S.B."/>
            <person name="Chen Z."/>
            <person name="Dunbar C."/>
            <person name="Freedman E."/>
            <person name="Gearin G."/>
            <person name="Gellesch M."/>
            <person name="Goldberg J."/>
            <person name="Griggs A."/>
            <person name="Gujja S."/>
            <person name="Heiman D."/>
            <person name="Howarth C."/>
            <person name="Larson L."/>
            <person name="Lui A."/>
            <person name="MacDonald P.J.P."/>
            <person name="Montmayeur A."/>
            <person name="Murphy C."/>
            <person name="Neiman D."/>
            <person name="Pearson M."/>
            <person name="Priest M."/>
            <person name="Roberts A."/>
            <person name="Saif S."/>
            <person name="Shea T."/>
            <person name="Shenoy N."/>
            <person name="Sisk P."/>
            <person name="Stolte C."/>
            <person name="Sykes S."/>
            <person name="Wortman J."/>
            <person name="Nusbaum C."/>
            <person name="Birren B."/>
        </authorList>
    </citation>
    <scope>NUCLEOTIDE SEQUENCE [LARGE SCALE GENOMIC DNA]</scope>
    <source>
        <strain evidence="2 3">Brazil I</strain>
    </source>
</reference>
<feature type="compositionally biased region" description="Polar residues" evidence="1">
    <location>
        <begin position="140"/>
        <end position="165"/>
    </location>
</feature>
<evidence type="ECO:0000313" key="2">
    <source>
        <dbReference type="EMBL" id="KMZ83477.1"/>
    </source>
</evidence>
<evidence type="ECO:0000256" key="1">
    <source>
        <dbReference type="SAM" id="MobiDB-lite"/>
    </source>
</evidence>
<name>A0A0J9SNA8_PLAV1</name>
<feature type="region of interest" description="Disordered" evidence="1">
    <location>
        <begin position="225"/>
        <end position="248"/>
    </location>
</feature>
<feature type="compositionally biased region" description="Low complexity" evidence="1">
    <location>
        <begin position="103"/>
        <end position="114"/>
    </location>
</feature>
<organism evidence="2 3">
    <name type="scientific">Plasmodium vivax (strain Brazil I)</name>
    <dbReference type="NCBI Taxonomy" id="1033975"/>
    <lineage>
        <taxon>Eukaryota</taxon>
        <taxon>Sar</taxon>
        <taxon>Alveolata</taxon>
        <taxon>Apicomplexa</taxon>
        <taxon>Aconoidasida</taxon>
        <taxon>Haemosporida</taxon>
        <taxon>Plasmodiidae</taxon>
        <taxon>Plasmodium</taxon>
        <taxon>Plasmodium (Plasmodium)</taxon>
    </lineage>
</organism>
<feature type="compositionally biased region" description="Polar residues" evidence="1">
    <location>
        <begin position="323"/>
        <end position="348"/>
    </location>
</feature>
<proteinExistence type="predicted"/>